<feature type="compositionally biased region" description="Low complexity" evidence="1">
    <location>
        <begin position="328"/>
        <end position="358"/>
    </location>
</feature>
<gene>
    <name evidence="2" type="ORF">PECAL_3P27470</name>
</gene>
<feature type="non-terminal residue" evidence="2">
    <location>
        <position position="433"/>
    </location>
</feature>
<accession>A0A8J2STU2</accession>
<dbReference type="Proteomes" id="UP000789595">
    <property type="component" value="Unassembled WGS sequence"/>
</dbReference>
<dbReference type="EMBL" id="CAKKNE010000003">
    <property type="protein sequence ID" value="CAH0372724.1"/>
    <property type="molecule type" value="Genomic_DNA"/>
</dbReference>
<keyword evidence="3" id="KW-1185">Reference proteome</keyword>
<evidence type="ECO:0000256" key="1">
    <source>
        <dbReference type="SAM" id="MobiDB-lite"/>
    </source>
</evidence>
<feature type="region of interest" description="Disordered" evidence="1">
    <location>
        <begin position="232"/>
        <end position="407"/>
    </location>
</feature>
<feature type="compositionally biased region" description="Low complexity" evidence="1">
    <location>
        <begin position="272"/>
        <end position="283"/>
    </location>
</feature>
<feature type="compositionally biased region" description="Low complexity" evidence="1">
    <location>
        <begin position="292"/>
        <end position="301"/>
    </location>
</feature>
<feature type="compositionally biased region" description="Low complexity" evidence="1">
    <location>
        <begin position="371"/>
        <end position="392"/>
    </location>
</feature>
<evidence type="ECO:0000313" key="3">
    <source>
        <dbReference type="Proteomes" id="UP000789595"/>
    </source>
</evidence>
<dbReference type="OrthoDB" id="202083at2759"/>
<dbReference type="AlphaFoldDB" id="A0A8J2STU2"/>
<evidence type="ECO:0000313" key="2">
    <source>
        <dbReference type="EMBL" id="CAH0372724.1"/>
    </source>
</evidence>
<organism evidence="2 3">
    <name type="scientific">Pelagomonas calceolata</name>
    <dbReference type="NCBI Taxonomy" id="35677"/>
    <lineage>
        <taxon>Eukaryota</taxon>
        <taxon>Sar</taxon>
        <taxon>Stramenopiles</taxon>
        <taxon>Ochrophyta</taxon>
        <taxon>Pelagophyceae</taxon>
        <taxon>Pelagomonadales</taxon>
        <taxon>Pelagomonadaceae</taxon>
        <taxon>Pelagomonas</taxon>
    </lineage>
</organism>
<proteinExistence type="predicted"/>
<reference evidence="2" key="1">
    <citation type="submission" date="2021-11" db="EMBL/GenBank/DDBJ databases">
        <authorList>
            <consortium name="Genoscope - CEA"/>
            <person name="William W."/>
        </authorList>
    </citation>
    <scope>NUCLEOTIDE SEQUENCE</scope>
</reference>
<feature type="compositionally biased region" description="Basic residues" evidence="1">
    <location>
        <begin position="262"/>
        <end position="271"/>
    </location>
</feature>
<sequence length="433" mass="46542">MPGYLLAAAFHKQAFASATQHQLLAFLQVAAFTNRTAVLPFARVGEPAFVGLPRPGFGGLDRYFDVAGLAARWPCLRAITYDAFRREAPRARIVALQLGLPPGRAGSVVATGCGRRSRPLVALGATFACASAALAASASATLGDATRWRRDAIIVTNWSQKLVGLGDAASPLFGDAFAARGGCQDARARRDARAFPPLAPRWHARADAFLAASPVLRERSFVCAHVRAALPRRTRRARSARPSSQRSPPCARPYVRTERRPKSSRAPRRAARSGTSGSTTTRPARGRRLTWSGARRPSQPSRRARPRADRSSCSPTPPRRTARRRTRAALASASGASAASDSSAPCSRQRPRTAARSPPRSPTAPSRRRPSAAARPRSSASAPGPSPRFSSATAPAGRRPRSFSRVLRSNERLRSRIRSRKSVNVPLPRALSL</sequence>
<comment type="caution">
    <text evidence="2">The sequence shown here is derived from an EMBL/GenBank/DDBJ whole genome shotgun (WGS) entry which is preliminary data.</text>
</comment>
<feature type="compositionally biased region" description="Low complexity" evidence="1">
    <location>
        <begin position="240"/>
        <end position="253"/>
    </location>
</feature>
<protein>
    <submittedName>
        <fullName evidence="2">Uncharacterized protein</fullName>
    </submittedName>
</protein>
<name>A0A8J2STU2_9STRA</name>